<dbReference type="Proteomes" id="UP000249799">
    <property type="component" value="Chromosome"/>
</dbReference>
<protein>
    <submittedName>
        <fullName evidence="1">Uncharacterized protein</fullName>
    </submittedName>
</protein>
<keyword evidence="2" id="KW-1185">Reference proteome</keyword>
<dbReference type="AlphaFoldDB" id="A0A2Z4FM60"/>
<evidence type="ECO:0000313" key="1">
    <source>
        <dbReference type="EMBL" id="AWV89764.1"/>
    </source>
</evidence>
<dbReference type="EMBL" id="CP030032">
    <property type="protein sequence ID" value="AWV89764.1"/>
    <property type="molecule type" value="Genomic_DNA"/>
</dbReference>
<proteinExistence type="predicted"/>
<sequence>MPGCDLSGFGPRTLEVARYDHNGINAIFHGEADESGKTRGLVIYWPQGGSTDLADYNPFVMSTPEQDVPINAFVNGWTGCDPGADPNPFTCEDFFYTASGEMTLSAIGTRAGASVTGRISDLVLHLLDSNGETKWCLNGFDFDLTLPATTNDLGMCNVEDDCYAFGSNSCLTPVQHERYTYCAPRTCVPAGQMTACGDDSECGADEVCRRAETTRCACDGFNTFCLPGCTADADCAEAEFCAADGHCKAIACEDGGCPDNFSCSSENTCLRTSCTTDAECAGVGFCVEGKCHAEMGYCVE</sequence>
<evidence type="ECO:0000313" key="2">
    <source>
        <dbReference type="Proteomes" id="UP000249799"/>
    </source>
</evidence>
<reference evidence="1 2" key="1">
    <citation type="submission" date="2018-06" db="EMBL/GenBank/DDBJ databases">
        <title>Lujinxingia sediminis gen. nov. sp. nov., a new facultative anaerobic member of the class Deltaproteobacteria, and proposal of Lujinxingaceae fam. nov.</title>
        <authorList>
            <person name="Guo L.-Y."/>
            <person name="Li C.-M."/>
            <person name="Wang S."/>
            <person name="Du Z.-J."/>
        </authorList>
    </citation>
    <scope>NUCLEOTIDE SEQUENCE [LARGE SCALE GENOMIC DNA]</scope>
    <source>
        <strain evidence="1 2">FA350</strain>
    </source>
</reference>
<organism evidence="1 2">
    <name type="scientific">Bradymonas sediminis</name>
    <dbReference type="NCBI Taxonomy" id="1548548"/>
    <lineage>
        <taxon>Bacteria</taxon>
        <taxon>Deltaproteobacteria</taxon>
        <taxon>Bradymonadales</taxon>
        <taxon>Bradymonadaceae</taxon>
        <taxon>Bradymonas</taxon>
    </lineage>
</organism>
<name>A0A2Z4FM60_9DELT</name>
<dbReference type="KEGG" id="bsed:DN745_10610"/>
<gene>
    <name evidence="1" type="ORF">DN745_10610</name>
</gene>
<accession>A0A2Z4FM60</accession>
<dbReference type="OrthoDB" id="5521598at2"/>